<dbReference type="InterPro" id="IPR014830">
    <property type="entry name" value="Glycolipid_transfer_prot_dom"/>
</dbReference>
<dbReference type="SUPFAM" id="SSF110004">
    <property type="entry name" value="Glycolipid transfer protein, GLTP"/>
    <property type="match status" value="1"/>
</dbReference>
<sequence length="173" mass="20165">KVLTEQLNDYIKCQTIANYIIVLESQLDLIKFLDQKILYPVYQDLKQNITKVKAQKSQKEIDNGLRWGTYSVQFFVTFVHYFVSRDIEPKQALLEAYKEILNPHHNSIVRALFSSAFKLLPTHKEQFYKNLQLEAGQETIEHFVQFKSAVETAAQHILKGKLVTETESQESNE</sequence>
<feature type="non-terminal residue" evidence="2">
    <location>
        <position position="1"/>
    </location>
</feature>
<accession>A0A146KBM3</accession>
<evidence type="ECO:0000259" key="1">
    <source>
        <dbReference type="Pfam" id="PF08718"/>
    </source>
</evidence>
<gene>
    <name evidence="2" type="ORF">TPC1_13229</name>
</gene>
<dbReference type="Pfam" id="PF08718">
    <property type="entry name" value="GLTP"/>
    <property type="match status" value="1"/>
</dbReference>
<dbReference type="Gene3D" id="1.10.3520.10">
    <property type="entry name" value="Glycolipid transfer protein"/>
    <property type="match status" value="1"/>
</dbReference>
<reference evidence="2" key="1">
    <citation type="submission" date="2015-07" db="EMBL/GenBank/DDBJ databases">
        <title>Adaptation to a free-living lifestyle via gene acquisitions in the diplomonad Trepomonas sp. PC1.</title>
        <authorList>
            <person name="Xu F."/>
            <person name="Jerlstrom-Hultqvist J."/>
            <person name="Kolisko M."/>
            <person name="Simpson A.G.B."/>
            <person name="Roger A.J."/>
            <person name="Svard S.G."/>
            <person name="Andersson J.O."/>
        </authorList>
    </citation>
    <scope>NUCLEOTIDE SEQUENCE</scope>
    <source>
        <strain evidence="2">PC1</strain>
    </source>
</reference>
<dbReference type="GO" id="GO:0005737">
    <property type="term" value="C:cytoplasm"/>
    <property type="evidence" value="ECO:0007669"/>
    <property type="project" value="InterPro"/>
</dbReference>
<protein>
    <submittedName>
        <fullName evidence="2">Glycolipid transfer protein domain-containing protein</fullName>
    </submittedName>
</protein>
<evidence type="ECO:0000313" key="2">
    <source>
        <dbReference type="EMBL" id="JAP94212.1"/>
    </source>
</evidence>
<feature type="domain" description="Glycolipid transfer protein" evidence="1">
    <location>
        <begin position="57"/>
        <end position="131"/>
    </location>
</feature>
<dbReference type="GO" id="GO:0120013">
    <property type="term" value="F:lipid transfer activity"/>
    <property type="evidence" value="ECO:0007669"/>
    <property type="project" value="InterPro"/>
</dbReference>
<dbReference type="EMBL" id="GDID01002394">
    <property type="protein sequence ID" value="JAP94212.1"/>
    <property type="molecule type" value="Transcribed_RNA"/>
</dbReference>
<dbReference type="AlphaFoldDB" id="A0A146KBM3"/>
<organism evidence="2">
    <name type="scientific">Trepomonas sp. PC1</name>
    <dbReference type="NCBI Taxonomy" id="1076344"/>
    <lineage>
        <taxon>Eukaryota</taxon>
        <taxon>Metamonada</taxon>
        <taxon>Diplomonadida</taxon>
        <taxon>Hexamitidae</taxon>
        <taxon>Hexamitinae</taxon>
        <taxon>Trepomonas</taxon>
    </lineage>
</organism>
<name>A0A146KBM3_9EUKA</name>
<dbReference type="InterPro" id="IPR036497">
    <property type="entry name" value="GLTP_sf"/>
</dbReference>
<proteinExistence type="predicted"/>